<evidence type="ECO:0000313" key="2">
    <source>
        <dbReference type="EMBL" id="KAJ3605491.1"/>
    </source>
</evidence>
<proteinExistence type="predicted"/>
<comment type="caution">
    <text evidence="2">The sequence shown here is derived from an EMBL/GenBank/DDBJ whole genome shotgun (WGS) entry which is preliminary data.</text>
</comment>
<evidence type="ECO:0000256" key="1">
    <source>
        <dbReference type="SAM" id="MobiDB-lite"/>
    </source>
</evidence>
<dbReference type="EMBL" id="JANIIK010000043">
    <property type="protein sequence ID" value="KAJ3605491.1"/>
    <property type="molecule type" value="Genomic_DNA"/>
</dbReference>
<name>A0A9Q0EGS8_9TELE</name>
<keyword evidence="3" id="KW-1185">Reference proteome</keyword>
<feature type="region of interest" description="Disordered" evidence="1">
    <location>
        <begin position="1"/>
        <end position="88"/>
    </location>
</feature>
<protein>
    <submittedName>
        <fullName evidence="2">Uncharacterized protein</fullName>
    </submittedName>
</protein>
<dbReference type="Proteomes" id="UP001148018">
    <property type="component" value="Unassembled WGS sequence"/>
</dbReference>
<sequence>MPDISEIESYHSYSPQEERRAHHSDLSSHSSNERLRDKPSDDPPSRLAKMGAMPTPFRAPDRAAGDTPHSLSAEREEPRSDSPPGYFK</sequence>
<reference evidence="2" key="1">
    <citation type="submission" date="2022-07" db="EMBL/GenBank/DDBJ databases">
        <title>Chromosome-level genome of Muraenolepis orangiensis.</title>
        <authorList>
            <person name="Kim J."/>
        </authorList>
    </citation>
    <scope>NUCLEOTIDE SEQUENCE</scope>
    <source>
        <strain evidence="2">KU_S4_2022</strain>
        <tissue evidence="2">Muscle</tissue>
    </source>
</reference>
<dbReference type="AlphaFoldDB" id="A0A9Q0EGS8"/>
<organism evidence="2 3">
    <name type="scientific">Muraenolepis orangiensis</name>
    <name type="common">Patagonian moray cod</name>
    <dbReference type="NCBI Taxonomy" id="630683"/>
    <lineage>
        <taxon>Eukaryota</taxon>
        <taxon>Metazoa</taxon>
        <taxon>Chordata</taxon>
        <taxon>Craniata</taxon>
        <taxon>Vertebrata</taxon>
        <taxon>Euteleostomi</taxon>
        <taxon>Actinopterygii</taxon>
        <taxon>Neopterygii</taxon>
        <taxon>Teleostei</taxon>
        <taxon>Neoteleostei</taxon>
        <taxon>Acanthomorphata</taxon>
        <taxon>Zeiogadaria</taxon>
        <taxon>Gadariae</taxon>
        <taxon>Gadiformes</taxon>
        <taxon>Muraenolepidoidei</taxon>
        <taxon>Muraenolepididae</taxon>
        <taxon>Muraenolepis</taxon>
    </lineage>
</organism>
<accession>A0A9Q0EGS8</accession>
<evidence type="ECO:0000313" key="3">
    <source>
        <dbReference type="Proteomes" id="UP001148018"/>
    </source>
</evidence>
<feature type="compositionally biased region" description="Basic and acidic residues" evidence="1">
    <location>
        <begin position="16"/>
        <end position="44"/>
    </location>
</feature>
<gene>
    <name evidence="2" type="ORF">NHX12_027537</name>
</gene>